<name>A0A2P2NVU7_RHIMU</name>
<evidence type="ECO:0000313" key="1">
    <source>
        <dbReference type="EMBL" id="MBX46573.1"/>
    </source>
</evidence>
<accession>A0A2P2NVU7</accession>
<sequence>MIKRIQNVVIGCVHSSVAIRNSIGGLRPKQKAATMFLRTKIEKGSTKFVSE</sequence>
<protein>
    <submittedName>
        <fullName evidence="1">Uncharacterized protein</fullName>
    </submittedName>
</protein>
<dbReference type="EMBL" id="GGEC01066089">
    <property type="protein sequence ID" value="MBX46573.1"/>
    <property type="molecule type" value="Transcribed_RNA"/>
</dbReference>
<dbReference type="AlphaFoldDB" id="A0A2P2NVU7"/>
<reference evidence="1" key="1">
    <citation type="submission" date="2018-02" db="EMBL/GenBank/DDBJ databases">
        <title>Rhizophora mucronata_Transcriptome.</title>
        <authorList>
            <person name="Meera S.P."/>
            <person name="Sreeshan A."/>
            <person name="Augustine A."/>
        </authorList>
    </citation>
    <scope>NUCLEOTIDE SEQUENCE</scope>
    <source>
        <tissue evidence="1">Leaf</tissue>
    </source>
</reference>
<organism evidence="1">
    <name type="scientific">Rhizophora mucronata</name>
    <name type="common">Asiatic mangrove</name>
    <dbReference type="NCBI Taxonomy" id="61149"/>
    <lineage>
        <taxon>Eukaryota</taxon>
        <taxon>Viridiplantae</taxon>
        <taxon>Streptophyta</taxon>
        <taxon>Embryophyta</taxon>
        <taxon>Tracheophyta</taxon>
        <taxon>Spermatophyta</taxon>
        <taxon>Magnoliopsida</taxon>
        <taxon>eudicotyledons</taxon>
        <taxon>Gunneridae</taxon>
        <taxon>Pentapetalae</taxon>
        <taxon>rosids</taxon>
        <taxon>fabids</taxon>
        <taxon>Malpighiales</taxon>
        <taxon>Rhizophoraceae</taxon>
        <taxon>Rhizophora</taxon>
    </lineage>
</organism>
<proteinExistence type="predicted"/>